<dbReference type="Proteomes" id="UP000198741">
    <property type="component" value="Chromosome I"/>
</dbReference>
<name>A0A1H0HU19_9ACTN</name>
<accession>A0A1H0HU19</accession>
<feature type="compositionally biased region" description="Low complexity" evidence="1">
    <location>
        <begin position="154"/>
        <end position="167"/>
    </location>
</feature>
<proteinExistence type="predicted"/>
<organism evidence="2 3">
    <name type="scientific">Nakamurella panacisegetis</name>
    <dbReference type="NCBI Taxonomy" id="1090615"/>
    <lineage>
        <taxon>Bacteria</taxon>
        <taxon>Bacillati</taxon>
        <taxon>Actinomycetota</taxon>
        <taxon>Actinomycetes</taxon>
        <taxon>Nakamurellales</taxon>
        <taxon>Nakamurellaceae</taxon>
        <taxon>Nakamurella</taxon>
    </lineage>
</organism>
<protein>
    <submittedName>
        <fullName evidence="2">Uncharacterized protein</fullName>
    </submittedName>
</protein>
<gene>
    <name evidence="2" type="ORF">SAMN04515671_0213</name>
</gene>
<evidence type="ECO:0000313" key="3">
    <source>
        <dbReference type="Proteomes" id="UP000198741"/>
    </source>
</evidence>
<keyword evidence="3" id="KW-1185">Reference proteome</keyword>
<dbReference type="RefSeq" id="WP_157695100.1">
    <property type="nucleotide sequence ID" value="NZ_LT629710.1"/>
</dbReference>
<evidence type="ECO:0000256" key="1">
    <source>
        <dbReference type="SAM" id="MobiDB-lite"/>
    </source>
</evidence>
<evidence type="ECO:0000313" key="2">
    <source>
        <dbReference type="EMBL" id="SDO22633.1"/>
    </source>
</evidence>
<dbReference type="OrthoDB" id="5189560at2"/>
<dbReference type="AlphaFoldDB" id="A0A1H0HU19"/>
<feature type="region of interest" description="Disordered" evidence="1">
    <location>
        <begin position="82"/>
        <end position="173"/>
    </location>
</feature>
<reference evidence="2 3" key="1">
    <citation type="submission" date="2016-10" db="EMBL/GenBank/DDBJ databases">
        <authorList>
            <person name="de Groot N.N."/>
        </authorList>
    </citation>
    <scope>NUCLEOTIDE SEQUENCE [LARGE SCALE GENOMIC DNA]</scope>
    <source>
        <strain evidence="3">P4-7,KCTC 19426,CECT 7604</strain>
    </source>
</reference>
<dbReference type="EMBL" id="LT629710">
    <property type="protein sequence ID" value="SDO22633.1"/>
    <property type="molecule type" value="Genomic_DNA"/>
</dbReference>
<feature type="compositionally biased region" description="Low complexity" evidence="1">
    <location>
        <begin position="123"/>
        <end position="147"/>
    </location>
</feature>
<feature type="compositionally biased region" description="Pro residues" evidence="1">
    <location>
        <begin position="106"/>
        <end position="122"/>
    </location>
</feature>
<feature type="compositionally biased region" description="Low complexity" evidence="1">
    <location>
        <begin position="87"/>
        <end position="105"/>
    </location>
</feature>
<sequence>MPPRKPPRPTPPDVEVLRTALDLGKIVKVGIAPSDQFPDGVTGRVRRIGDPAVDGEEFVFVEVPVGGAKDVLPFAPGDLIGAPPRRSAGAVATAAAAVPSAGAPKPRSPLPPSRPAGRPVPPAGSASALASAAAPTPAPGVPTSAPAEARTSTAAPGGPKPAKAPAVRGRRAPVTITISTTGDESAAWRIDARIGAKVAVRPTVVAPSRVWEIVQSLGEPKLTELVQTLLDDHRRSTQARADALAAELSALQAELSSFPDR</sequence>